<dbReference type="GO" id="GO:0003677">
    <property type="term" value="F:DNA binding"/>
    <property type="evidence" value="ECO:0007669"/>
    <property type="project" value="InterPro"/>
</dbReference>
<dbReference type="SUPFAM" id="SSF47598">
    <property type="entry name" value="Ribbon-helix-helix"/>
    <property type="match status" value="1"/>
</dbReference>
<name>A0A7W6E9E5_9HYPH</name>
<dbReference type="Pfam" id="PF03869">
    <property type="entry name" value="Arc"/>
    <property type="match status" value="1"/>
</dbReference>
<evidence type="ECO:0000313" key="3">
    <source>
        <dbReference type="EMBL" id="MBB3997180.1"/>
    </source>
</evidence>
<dbReference type="Gene3D" id="1.10.1220.10">
    <property type="entry name" value="Met repressor-like"/>
    <property type="match status" value="1"/>
</dbReference>
<feature type="compositionally biased region" description="Basic and acidic residues" evidence="1">
    <location>
        <begin position="83"/>
        <end position="92"/>
    </location>
</feature>
<dbReference type="InterPro" id="IPR010985">
    <property type="entry name" value="Ribbon_hlx_hlx"/>
</dbReference>
<dbReference type="InterPro" id="IPR005569">
    <property type="entry name" value="Arc_DNA-bd_dom"/>
</dbReference>
<evidence type="ECO:0000313" key="4">
    <source>
        <dbReference type="Proteomes" id="UP000542776"/>
    </source>
</evidence>
<organism evidence="3 4">
    <name type="scientific">Aureimonas pseudogalii</name>
    <dbReference type="NCBI Taxonomy" id="1744844"/>
    <lineage>
        <taxon>Bacteria</taxon>
        <taxon>Pseudomonadati</taxon>
        <taxon>Pseudomonadota</taxon>
        <taxon>Alphaproteobacteria</taxon>
        <taxon>Hyphomicrobiales</taxon>
        <taxon>Aurantimonadaceae</taxon>
        <taxon>Aureimonas</taxon>
    </lineage>
</organism>
<keyword evidence="4" id="KW-1185">Reference proteome</keyword>
<accession>A0A7W6E9E5</accession>
<proteinExistence type="predicted"/>
<dbReference type="RefSeq" id="WP_183199023.1">
    <property type="nucleotide sequence ID" value="NZ_JACIEK010000001.1"/>
</dbReference>
<feature type="compositionally biased region" description="Polar residues" evidence="1">
    <location>
        <begin position="93"/>
        <end position="103"/>
    </location>
</feature>
<feature type="region of interest" description="Disordered" evidence="1">
    <location>
        <begin position="83"/>
        <end position="103"/>
    </location>
</feature>
<comment type="caution">
    <text evidence="3">The sequence shown here is derived from an EMBL/GenBank/DDBJ whole genome shotgun (WGS) entry which is preliminary data.</text>
</comment>
<evidence type="ECO:0000259" key="2">
    <source>
        <dbReference type="Pfam" id="PF03869"/>
    </source>
</evidence>
<reference evidence="3 4" key="1">
    <citation type="submission" date="2020-08" db="EMBL/GenBank/DDBJ databases">
        <title>Genomic Encyclopedia of Type Strains, Phase IV (KMG-IV): sequencing the most valuable type-strain genomes for metagenomic binning, comparative biology and taxonomic classification.</title>
        <authorList>
            <person name="Goeker M."/>
        </authorList>
    </citation>
    <scope>NUCLEOTIDE SEQUENCE [LARGE SCALE GENOMIC DNA]</scope>
    <source>
        <strain evidence="3 4">DSM 102238</strain>
    </source>
</reference>
<dbReference type="InterPro" id="IPR013321">
    <property type="entry name" value="Arc_rbn_hlx_hlx"/>
</dbReference>
<sequence>MARDDPYFRLRIPEPLLERIKSSAEESHRSATAEILARLEDSYGPDDYASKAGTVYRAEAEEWQVFSKRVLGELQEMKKALEDRAGVLKSEETPFTDQSGQSE</sequence>
<evidence type="ECO:0000256" key="1">
    <source>
        <dbReference type="SAM" id="MobiDB-lite"/>
    </source>
</evidence>
<dbReference type="EMBL" id="JACIEK010000001">
    <property type="protein sequence ID" value="MBB3997180.1"/>
    <property type="molecule type" value="Genomic_DNA"/>
</dbReference>
<protein>
    <recommendedName>
        <fullName evidence="2">Arc-like DNA binding domain-containing protein</fullName>
    </recommendedName>
</protein>
<dbReference type="GO" id="GO:0006355">
    <property type="term" value="P:regulation of DNA-templated transcription"/>
    <property type="evidence" value="ECO:0007669"/>
    <property type="project" value="InterPro"/>
</dbReference>
<dbReference type="AlphaFoldDB" id="A0A7W6E9E5"/>
<gene>
    <name evidence="3" type="ORF">GGR04_001001</name>
</gene>
<feature type="domain" description="Arc-like DNA binding" evidence="2">
    <location>
        <begin position="2"/>
        <end position="43"/>
    </location>
</feature>
<dbReference type="Proteomes" id="UP000542776">
    <property type="component" value="Unassembled WGS sequence"/>
</dbReference>